<feature type="domain" description="AB hydrolase-1" evidence="1">
    <location>
        <begin position="40"/>
        <end position="286"/>
    </location>
</feature>
<proteinExistence type="predicted"/>
<dbReference type="InterPro" id="IPR050228">
    <property type="entry name" value="Carboxylesterase_BioH"/>
</dbReference>
<protein>
    <recommendedName>
        <fullName evidence="1">AB hydrolase-1 domain-containing protein</fullName>
    </recommendedName>
</protein>
<dbReference type="KEGG" id="req:REQ_45200"/>
<evidence type="ECO:0000313" key="2">
    <source>
        <dbReference type="EMBL" id="CBH50479.1"/>
    </source>
</evidence>
<dbReference type="RefSeq" id="WP_013417542.1">
    <property type="nucleotide sequence ID" value="NC_014659.1"/>
</dbReference>
<dbReference type="Proteomes" id="UP001154400">
    <property type="component" value="Chromosome"/>
</dbReference>
<dbReference type="SUPFAM" id="SSF53474">
    <property type="entry name" value="alpha/beta-Hydrolases"/>
    <property type="match status" value="1"/>
</dbReference>
<dbReference type="PANTHER" id="PTHR43194:SF2">
    <property type="entry name" value="PEROXISOMAL MEMBRANE PROTEIN LPX1"/>
    <property type="match status" value="1"/>
</dbReference>
<sequence length="303" mass="32284">MVRPSIVIASTGDTFHDLEGPETMPDTPDTPHLAVDAPPVMFIHGLWLAASSWDPWRTRFGAAGFSTLAPTWPGEAPSITDTREHADDQAGYGIDEVTAHFAEAIAPLGRKPIVVGHSFGGLVAQKLLAADVAAAAVAIDPAQIQGVKVLPLAQLRSTFSVLGNPANAKRTVTLTPDAFAYSFGNAIDRSESDEIYDHWTIPSPGRPLFQAAFANLLPGSPAHVDTTARRGPLLILGGGQDHAVPESVSRSAHHRYRKAPTDNDYIVLADRGHSLTVDHGWPDVADTVLDWLAQRGFGAPVSH</sequence>
<dbReference type="GO" id="GO:0003824">
    <property type="term" value="F:catalytic activity"/>
    <property type="evidence" value="ECO:0007669"/>
    <property type="project" value="UniProtKB-ARBA"/>
</dbReference>
<reference evidence="2" key="1">
    <citation type="journal article" date="2010" name="PLoS Genet.">
        <title>The genome of a pathogenic rhodococcus: cooptive virulence underpinned by key gene acquisitions.</title>
        <authorList>
            <person name="Letek M."/>
            <person name="Gonzalez P."/>
            <person name="Macarthur I."/>
            <person name="Rodriguez H."/>
            <person name="Freeman T.C."/>
            <person name="Valero-Rello A."/>
            <person name="Blanco M."/>
            <person name="Buckley T."/>
            <person name="Cherevach I."/>
            <person name="Fahey R."/>
            <person name="Hapeshi A."/>
            <person name="Holdstock J."/>
            <person name="Leadon D."/>
            <person name="Navas J."/>
            <person name="Ocampo A."/>
            <person name="Quail M.A."/>
            <person name="Sanders M."/>
            <person name="Scortti M.M."/>
            <person name="Prescott J.F."/>
            <person name="Fogarty U."/>
            <person name="Meijer W.G."/>
            <person name="Parkhill J."/>
            <person name="Bentley S.D."/>
            <person name="Vazquez-Boland J.A."/>
        </authorList>
    </citation>
    <scope>NUCLEOTIDE SEQUENCE [LARGE SCALE GENOMIC DNA]</scope>
    <source>
        <strain evidence="2 3">103S</strain>
    </source>
</reference>
<dbReference type="InterPro" id="IPR029058">
    <property type="entry name" value="AB_hydrolase_fold"/>
</dbReference>
<evidence type="ECO:0000313" key="3">
    <source>
        <dbReference type="Proteomes" id="UP000006892"/>
    </source>
</evidence>
<dbReference type="Gene3D" id="3.40.50.1820">
    <property type="entry name" value="alpha/beta hydrolase"/>
    <property type="match status" value="1"/>
</dbReference>
<dbReference type="Pfam" id="PF12697">
    <property type="entry name" value="Abhydrolase_6"/>
    <property type="match status" value="1"/>
</dbReference>
<dbReference type="AlphaFoldDB" id="A0A3S5YDC8"/>
<organism evidence="2">
    <name type="scientific">Rhodococcus hoagii (strain 103S)</name>
    <name type="common">Rhodococcus equi</name>
    <dbReference type="NCBI Taxonomy" id="685727"/>
    <lineage>
        <taxon>Bacteria</taxon>
        <taxon>Bacillati</taxon>
        <taxon>Actinomycetota</taxon>
        <taxon>Actinomycetes</taxon>
        <taxon>Mycobacteriales</taxon>
        <taxon>Nocardiaceae</taxon>
        <taxon>Prescottella</taxon>
    </lineage>
</organism>
<evidence type="ECO:0000259" key="1">
    <source>
        <dbReference type="Pfam" id="PF12697"/>
    </source>
</evidence>
<accession>A0A3S5YDC8</accession>
<dbReference type="InterPro" id="IPR000073">
    <property type="entry name" value="AB_hydrolase_1"/>
</dbReference>
<name>A0A3S5YDC8_RHOH1</name>
<gene>
    <name evidence="2" type="ordered locus">REQ_45200</name>
</gene>
<dbReference type="PANTHER" id="PTHR43194">
    <property type="entry name" value="HYDROLASE ALPHA/BETA FOLD FAMILY"/>
    <property type="match status" value="1"/>
</dbReference>
<dbReference type="EMBL" id="FN563149">
    <property type="protein sequence ID" value="CBH50479.1"/>
    <property type="molecule type" value="Genomic_DNA"/>
</dbReference>